<dbReference type="KEGG" id="shl:Shal_3009"/>
<dbReference type="SMART" id="SM00827">
    <property type="entry name" value="PKS_AT"/>
    <property type="match status" value="1"/>
</dbReference>
<dbReference type="InterPro" id="IPR014181">
    <property type="entry name" value="Omega3_polyunsat_FA_synth-like"/>
</dbReference>
<accession>B0TPB1</accession>
<dbReference type="InterPro" id="IPR001227">
    <property type="entry name" value="Ac_transferase_dom_sf"/>
</dbReference>
<dbReference type="SUPFAM" id="SSF52151">
    <property type="entry name" value="FabD/lysophospholipase-like"/>
    <property type="match status" value="1"/>
</dbReference>
<organism evidence="2 3">
    <name type="scientific">Shewanella halifaxensis (strain HAW-EB4)</name>
    <dbReference type="NCBI Taxonomy" id="458817"/>
    <lineage>
        <taxon>Bacteria</taxon>
        <taxon>Pseudomonadati</taxon>
        <taxon>Pseudomonadota</taxon>
        <taxon>Gammaproteobacteria</taxon>
        <taxon>Alteromonadales</taxon>
        <taxon>Shewanellaceae</taxon>
        <taxon>Shewanella</taxon>
    </lineage>
</organism>
<gene>
    <name evidence="2" type="ordered locus">Shal_3009</name>
</gene>
<protein>
    <submittedName>
        <fullName evidence="2">PfaB family protein</fullName>
    </submittedName>
</protein>
<dbReference type="PANTHER" id="PTHR43074">
    <property type="entry name" value="OMEGA-3 POLYUNSATURATED FATTY ACID SYNTHASE PFAB-RELATED"/>
    <property type="match status" value="1"/>
</dbReference>
<proteinExistence type="predicted"/>
<dbReference type="STRING" id="458817.Shal_3009"/>
<evidence type="ECO:0000259" key="1">
    <source>
        <dbReference type="SMART" id="SM00827"/>
    </source>
</evidence>
<keyword evidence="3" id="KW-1185">Reference proteome</keyword>
<dbReference type="OrthoDB" id="499075at2"/>
<dbReference type="HOGENOM" id="CLU_367965_0_0_6"/>
<dbReference type="InterPro" id="IPR016035">
    <property type="entry name" value="Acyl_Trfase/lysoPLipase"/>
</dbReference>
<sequence>MVNSTANVRSPSASAVSVSDQVIKSEMPLRIALLVLPTPLDLRLYNAENAKLLPHLLPELYRSKLLETTELVSIKVDDFEANLTATIESIEQGKIVQISTETSSLLMMPALTAAQNRIHPHAVLAAMQIQTGSGSVTSALTDTCIADSCMADSCMKSALNQAKRKQASVSKRIDLPELSSTEQFDAVCEQIKNLASRTHHRDPASISPKQATSHYWFTEHHQARVLAINLTNASQSSSAAEPTANCISFVVSQGTGFIAAKSIINEQRLQFVICADSQAGLTAELGTLQAKLTALISKPADRGSLLTLMRDNLLAFEASTHREYAIILQASSLEGMQQEIDAISLALPKVMSEKGQAHSSQYKTPAGSYFTAEPLGTTDQSGLAFVYPGVGTVYSDMFSELHGYFPSLYSQLEREGDLKSMFQADAIYNLDPKVTPAMPLGDLAIAGVGSSYLLTQLLVKEFGITPNFALGYSMGEASMWASLGVWKDPHALIEKTKTDPLFTHAISGKLTAVRRAWQLDETDADIMWNSFVVRSAAAPIKALLPKFPHAYLAIVQGDTCVIAGCETQCRELLTQLGKRGIAANRVTAMHTTPAMEEHNNVALFYQQPLEESLPTEIKFISAASGDSKVTNSHGGLDSQVVASSIADTFCNTLDFTALIHSAQKQGAKLFVELGADRQNCTLIDKIAKLDRNTNAGTAESFLTSKKTEESQANSLPQKDAAGACTVPVNAKGGNDITTLLKALGQLISHRVPLTTQPLIDGLNREIALTQLQAVSTAQQVTAEQMTTLTLQGEV</sequence>
<dbReference type="Gene3D" id="3.40.366.10">
    <property type="entry name" value="Malonyl-Coenzyme A Acyl Carrier Protein, domain 2"/>
    <property type="match status" value="2"/>
</dbReference>
<reference evidence="2" key="1">
    <citation type="submission" date="2008-01" db="EMBL/GenBank/DDBJ databases">
        <title>Complete sequence of Shewanella halifaxensis HAW-EB4.</title>
        <authorList>
            <consortium name="US DOE Joint Genome Institute"/>
            <person name="Copeland A."/>
            <person name="Lucas S."/>
            <person name="Lapidus A."/>
            <person name="Glavina del Rio T."/>
            <person name="Dalin E."/>
            <person name="Tice H."/>
            <person name="Bruce D."/>
            <person name="Goodwin L."/>
            <person name="Pitluck S."/>
            <person name="Sims D."/>
            <person name="Brettin T."/>
            <person name="Detter J.C."/>
            <person name="Han C."/>
            <person name="Kuske C.R."/>
            <person name="Schmutz J."/>
            <person name="Larimer F."/>
            <person name="Land M."/>
            <person name="Hauser L."/>
            <person name="Kyrpides N."/>
            <person name="Kim E."/>
            <person name="Zhao J.-S."/>
            <person name="Richardson P."/>
        </authorList>
    </citation>
    <scope>NUCLEOTIDE SEQUENCE [LARGE SCALE GENOMIC DNA]</scope>
    <source>
        <strain evidence="2">HAW-EB4</strain>
    </source>
</reference>
<evidence type="ECO:0000313" key="2">
    <source>
        <dbReference type="EMBL" id="ABZ77558.1"/>
    </source>
</evidence>
<dbReference type="PANTHER" id="PTHR43074:SF1">
    <property type="entry name" value="BETA-KETOACYL SYNTHASE FAMILY PROTEIN-RELATED"/>
    <property type="match status" value="1"/>
</dbReference>
<dbReference type="RefSeq" id="WP_012278084.1">
    <property type="nucleotide sequence ID" value="NC_010334.1"/>
</dbReference>
<feature type="domain" description="Malonyl-CoA:ACP transacylase (MAT)" evidence="1">
    <location>
        <begin position="386"/>
        <end position="733"/>
    </location>
</feature>
<dbReference type="EMBL" id="CP000931">
    <property type="protein sequence ID" value="ABZ77558.1"/>
    <property type="molecule type" value="Genomic_DNA"/>
</dbReference>
<dbReference type="NCBIfam" id="TIGR02816">
    <property type="entry name" value="pfaB_fam"/>
    <property type="match status" value="1"/>
</dbReference>
<dbReference type="InterPro" id="IPR052568">
    <property type="entry name" value="PKS-FAS_Synthase"/>
</dbReference>
<name>B0TPB1_SHEHH</name>
<dbReference type="InterPro" id="IPR014043">
    <property type="entry name" value="Acyl_transferase_dom"/>
</dbReference>
<evidence type="ECO:0000313" key="3">
    <source>
        <dbReference type="Proteomes" id="UP000001317"/>
    </source>
</evidence>
<dbReference type="GO" id="GO:0016740">
    <property type="term" value="F:transferase activity"/>
    <property type="evidence" value="ECO:0007669"/>
    <property type="project" value="InterPro"/>
</dbReference>
<dbReference type="eggNOG" id="COG3321">
    <property type="taxonomic scope" value="Bacteria"/>
</dbReference>
<dbReference type="Proteomes" id="UP000001317">
    <property type="component" value="Chromosome"/>
</dbReference>
<dbReference type="AlphaFoldDB" id="B0TPB1"/>